<dbReference type="Gene3D" id="1.10.287.470">
    <property type="entry name" value="Helix hairpin bin"/>
    <property type="match status" value="1"/>
</dbReference>
<dbReference type="InterPro" id="IPR058625">
    <property type="entry name" value="MdtA-like_BSH"/>
</dbReference>
<dbReference type="EMBL" id="CP046056">
    <property type="protein sequence ID" value="QQD24556.1"/>
    <property type="molecule type" value="Genomic_DNA"/>
</dbReference>
<dbReference type="AlphaFoldDB" id="A0A9X7YPB9"/>
<organism evidence="4 5">
    <name type="scientific">Venatoribacter cucullus</name>
    <dbReference type="NCBI Taxonomy" id="2661630"/>
    <lineage>
        <taxon>Bacteria</taxon>
        <taxon>Pseudomonadati</taxon>
        <taxon>Pseudomonadota</taxon>
        <taxon>Gammaproteobacteria</taxon>
        <taxon>Oceanospirillales</taxon>
        <taxon>Oceanospirillaceae</taxon>
        <taxon>Venatoribacter</taxon>
    </lineage>
</organism>
<dbReference type="Pfam" id="PF25917">
    <property type="entry name" value="BSH_RND"/>
    <property type="match status" value="1"/>
</dbReference>
<comment type="similarity">
    <text evidence="1">Belongs to the membrane fusion protein (MFP) (TC 8.A.1) family.</text>
</comment>
<dbReference type="PANTHER" id="PTHR30469">
    <property type="entry name" value="MULTIDRUG RESISTANCE PROTEIN MDTA"/>
    <property type="match status" value="1"/>
</dbReference>
<dbReference type="RefSeq" id="WP_228344614.1">
    <property type="nucleotide sequence ID" value="NZ_CP046056.1"/>
</dbReference>
<dbReference type="GO" id="GO:1990281">
    <property type="term" value="C:efflux pump complex"/>
    <property type="evidence" value="ECO:0007669"/>
    <property type="project" value="TreeGrafter"/>
</dbReference>
<evidence type="ECO:0000256" key="1">
    <source>
        <dbReference type="ARBA" id="ARBA00009477"/>
    </source>
</evidence>
<reference evidence="4 5" key="1">
    <citation type="submission" date="2019-11" db="EMBL/GenBank/DDBJ databases">
        <title>Venatorbacter sp. nov. a predator of Campylobacter and other Gram-negative bacteria.</title>
        <authorList>
            <person name="Saeedi A."/>
            <person name="Cummings N.J."/>
            <person name="Connerton I.F."/>
            <person name="Connerton P.L."/>
        </authorList>
    </citation>
    <scope>NUCLEOTIDE SEQUENCE [LARGE SCALE GENOMIC DNA]</scope>
    <source>
        <strain evidence="4">XL5</strain>
    </source>
</reference>
<dbReference type="KEGG" id="vcw:GJQ55_08795"/>
<evidence type="ECO:0000256" key="2">
    <source>
        <dbReference type="SAM" id="Coils"/>
    </source>
</evidence>
<keyword evidence="2" id="KW-0175">Coiled coil</keyword>
<dbReference type="InterPro" id="IPR006143">
    <property type="entry name" value="RND_pump_MFP"/>
</dbReference>
<dbReference type="GO" id="GO:0015562">
    <property type="term" value="F:efflux transmembrane transporter activity"/>
    <property type="evidence" value="ECO:0007669"/>
    <property type="project" value="TreeGrafter"/>
</dbReference>
<dbReference type="SUPFAM" id="SSF111369">
    <property type="entry name" value="HlyD-like secretion proteins"/>
    <property type="match status" value="1"/>
</dbReference>
<name>A0A9X7YPB9_9GAMM</name>
<keyword evidence="5" id="KW-1185">Reference proteome</keyword>
<feature type="domain" description="Multidrug resistance protein MdtA-like barrel-sandwich hybrid" evidence="3">
    <location>
        <begin position="73"/>
        <end position="192"/>
    </location>
</feature>
<dbReference type="Gene3D" id="2.40.30.170">
    <property type="match status" value="1"/>
</dbReference>
<evidence type="ECO:0000313" key="4">
    <source>
        <dbReference type="EMBL" id="QQD24556.1"/>
    </source>
</evidence>
<dbReference type="Gene3D" id="2.40.50.100">
    <property type="match status" value="1"/>
</dbReference>
<dbReference type="NCBIfam" id="TIGR01730">
    <property type="entry name" value="RND_mfp"/>
    <property type="match status" value="1"/>
</dbReference>
<dbReference type="Proteomes" id="UP000596074">
    <property type="component" value="Chromosome"/>
</dbReference>
<accession>A0A9X7YPB9</accession>
<protein>
    <submittedName>
        <fullName evidence="4">Efflux RND transporter periplasmic adaptor subunit</fullName>
    </submittedName>
</protein>
<gene>
    <name evidence="4" type="ORF">GJQ55_08795</name>
</gene>
<dbReference type="PANTHER" id="PTHR30469:SF29">
    <property type="entry name" value="BLR2860 PROTEIN"/>
    <property type="match status" value="1"/>
</dbReference>
<evidence type="ECO:0000259" key="3">
    <source>
        <dbReference type="Pfam" id="PF25917"/>
    </source>
</evidence>
<sequence>MTIHLNQGHIAALCLALGLAIWMLAGSLSPEQPFHNTRPLVLDDGLARVQVERMQGSLTRYDVSFSGHTAANRRVELRSEMRGRIIAVHQPKGARVQAGDLLLELDARDWPARVKQAEANLRQRELEARSAKELAQRGLANEAQLAQAETQRANAEAELTNARIQLAATKVRAPFAGIVDQRHVEAGDFIQEYAPLMVLLDFDPWLIKGQVSERDAPRVRIGDPAWAELADGKRVEGRIRFVSSEADPATRMLTVEMEADRGSLAQDSAISSGLTARIHVPQQETWAYYISPALLMLNDNGQLGLKGIDEQNRVIFRPVDLLKADNRGIWVHGLGAEAQIITVGQGYVDYGQTVTPVYKTADPQTATDAASANTPVLSAE</sequence>
<feature type="coiled-coil region" evidence="2">
    <location>
        <begin position="114"/>
        <end position="172"/>
    </location>
</feature>
<evidence type="ECO:0000313" key="5">
    <source>
        <dbReference type="Proteomes" id="UP000596074"/>
    </source>
</evidence>
<proteinExistence type="inferred from homology"/>